<dbReference type="Pfam" id="PF02463">
    <property type="entry name" value="SMC_N"/>
    <property type="match status" value="1"/>
</dbReference>
<dbReference type="PANTHER" id="PTHR32182:SF0">
    <property type="entry name" value="DNA REPLICATION AND REPAIR PROTEIN RECF"/>
    <property type="match status" value="1"/>
</dbReference>
<proteinExistence type="inferred from homology"/>
<evidence type="ECO:0000313" key="11">
    <source>
        <dbReference type="EMBL" id="KIC71675.1"/>
    </source>
</evidence>
<evidence type="ECO:0000256" key="7">
    <source>
        <dbReference type="ARBA" id="ARBA00022840"/>
    </source>
</evidence>
<sequence length="384" mass="44823">MSEFIRRFSSFCNYADALVRRLNRIMTLRSLYLQHFRNYEEAYLEFSPQFNLICGPNAKGKTTLLEAIHCLMIGRSFRTSHYPDLIQQQFESFFLEAQFYKHGIEQTLKFGFHTTDRKIIYNSTPLATLSNLLGLIPGVIITPDDVQLVKGSPQLRRQFLDIQIAQVDPLYVHHLNRYGRALKQRNHLLKMKQQISIDSWEQEMTHSAAYLIQQRYQTITHLQNLAQKYYHLLSGENDLLTLEYRSIANSNLSIDEIKKLLVKQLCKNRQREMQIGYTLSGPHKDDLFVAIGGRDIRYFASEGQQRSCVNALHFAEWSRLHQRGDGDFPLFMIDDIGMSLDSNRKDRLVEQLQSVGQVFLTTTDPKFLDHIDADKKIFTLPFYN</sequence>
<dbReference type="AlphaFoldDB" id="A0A0C1JK61"/>
<keyword evidence="4 9" id="KW-0963">Cytoplasm</keyword>
<keyword evidence="9" id="KW-0234">DNA repair</keyword>
<dbReference type="PROSITE" id="PS00617">
    <property type="entry name" value="RECF_1"/>
    <property type="match status" value="1"/>
</dbReference>
<dbReference type="Gene3D" id="1.20.1050.90">
    <property type="entry name" value="RecF/RecN/SMC, N-terminal domain"/>
    <property type="match status" value="1"/>
</dbReference>
<keyword evidence="8 9" id="KW-0238">DNA-binding</keyword>
<dbReference type="InterPro" id="IPR027417">
    <property type="entry name" value="P-loop_NTPase"/>
</dbReference>
<comment type="subcellular location">
    <subcellularLocation>
        <location evidence="1 9">Cytoplasm</location>
    </subcellularLocation>
</comment>
<evidence type="ECO:0000256" key="2">
    <source>
        <dbReference type="ARBA" id="ARBA00008016"/>
    </source>
</evidence>
<evidence type="ECO:0000313" key="12">
    <source>
        <dbReference type="Proteomes" id="UP000031465"/>
    </source>
</evidence>
<gene>
    <name evidence="9 11" type="primary">recF</name>
    <name evidence="11" type="ORF">DB44_DE00010</name>
</gene>
<dbReference type="GO" id="GO:0003697">
    <property type="term" value="F:single-stranded DNA binding"/>
    <property type="evidence" value="ECO:0007669"/>
    <property type="project" value="UniProtKB-UniRule"/>
</dbReference>
<dbReference type="EMBL" id="JSAN01000077">
    <property type="protein sequence ID" value="KIC71675.1"/>
    <property type="molecule type" value="Genomic_DNA"/>
</dbReference>
<keyword evidence="9" id="KW-0742">SOS response</keyword>
<keyword evidence="6 9" id="KW-0547">Nucleotide-binding</keyword>
<dbReference type="PANTHER" id="PTHR32182">
    <property type="entry name" value="DNA REPLICATION AND REPAIR PROTEIN RECF"/>
    <property type="match status" value="1"/>
</dbReference>
<organism evidence="11 12">
    <name type="scientific">Candidatus Protochlamydia amoebophila</name>
    <dbReference type="NCBI Taxonomy" id="362787"/>
    <lineage>
        <taxon>Bacteria</taxon>
        <taxon>Pseudomonadati</taxon>
        <taxon>Chlamydiota</taxon>
        <taxon>Chlamydiia</taxon>
        <taxon>Parachlamydiales</taxon>
        <taxon>Parachlamydiaceae</taxon>
        <taxon>Candidatus Protochlamydia</taxon>
    </lineage>
</organism>
<dbReference type="GO" id="GO:0000731">
    <property type="term" value="P:DNA synthesis involved in DNA repair"/>
    <property type="evidence" value="ECO:0007669"/>
    <property type="project" value="TreeGrafter"/>
</dbReference>
<dbReference type="Gene3D" id="3.40.50.300">
    <property type="entry name" value="P-loop containing nucleotide triphosphate hydrolases"/>
    <property type="match status" value="1"/>
</dbReference>
<dbReference type="PATRIC" id="fig|362787.3.peg.1242"/>
<protein>
    <recommendedName>
        <fullName evidence="3 9">DNA replication and repair protein RecF</fullName>
    </recommendedName>
</protein>
<dbReference type="SUPFAM" id="SSF52540">
    <property type="entry name" value="P-loop containing nucleoside triphosphate hydrolases"/>
    <property type="match status" value="1"/>
</dbReference>
<dbReference type="InterPro" id="IPR001238">
    <property type="entry name" value="DNA-binding_RecF"/>
</dbReference>
<feature type="binding site" evidence="9">
    <location>
        <begin position="55"/>
        <end position="62"/>
    </location>
    <ligand>
        <name>ATP</name>
        <dbReference type="ChEBI" id="CHEBI:30616"/>
    </ligand>
</feature>
<reference evidence="11 12" key="1">
    <citation type="journal article" date="2014" name="Mol. Biol. Evol.">
        <title>Massive expansion of Ubiquitination-related gene families within the Chlamydiae.</title>
        <authorList>
            <person name="Domman D."/>
            <person name="Collingro A."/>
            <person name="Lagkouvardos I."/>
            <person name="Gehre L."/>
            <person name="Weinmaier T."/>
            <person name="Rattei T."/>
            <person name="Subtil A."/>
            <person name="Horn M."/>
        </authorList>
    </citation>
    <scope>NUCLEOTIDE SEQUENCE [LARGE SCALE GENOMIC DNA]</scope>
    <source>
        <strain evidence="11 12">EI2</strain>
    </source>
</reference>
<evidence type="ECO:0000256" key="4">
    <source>
        <dbReference type="ARBA" id="ARBA00022490"/>
    </source>
</evidence>
<name>A0A0C1JK61_9BACT</name>
<dbReference type="NCBIfam" id="TIGR00611">
    <property type="entry name" value="recf"/>
    <property type="match status" value="1"/>
</dbReference>
<evidence type="ECO:0000256" key="9">
    <source>
        <dbReference type="HAMAP-Rule" id="MF_00365"/>
    </source>
</evidence>
<dbReference type="Proteomes" id="UP000031465">
    <property type="component" value="Unassembled WGS sequence"/>
</dbReference>
<dbReference type="InterPro" id="IPR018078">
    <property type="entry name" value="DNA-binding_RecF_CS"/>
</dbReference>
<comment type="similarity">
    <text evidence="2 9">Belongs to the RecF family.</text>
</comment>
<evidence type="ECO:0000256" key="5">
    <source>
        <dbReference type="ARBA" id="ARBA00022705"/>
    </source>
</evidence>
<evidence type="ECO:0000256" key="3">
    <source>
        <dbReference type="ARBA" id="ARBA00020170"/>
    </source>
</evidence>
<keyword evidence="7 9" id="KW-0067">ATP-binding</keyword>
<evidence type="ECO:0000259" key="10">
    <source>
        <dbReference type="Pfam" id="PF02463"/>
    </source>
</evidence>
<keyword evidence="9" id="KW-0227">DNA damage</keyword>
<feature type="domain" description="RecF/RecN/SMC N-terminal" evidence="10">
    <location>
        <begin position="28"/>
        <end position="377"/>
    </location>
</feature>
<dbReference type="GO" id="GO:0009432">
    <property type="term" value="P:SOS response"/>
    <property type="evidence" value="ECO:0007669"/>
    <property type="project" value="UniProtKB-UniRule"/>
</dbReference>
<dbReference type="InterPro" id="IPR003395">
    <property type="entry name" value="RecF/RecN/SMC_N"/>
</dbReference>
<accession>A0A0C1JK61</accession>
<dbReference type="InterPro" id="IPR042174">
    <property type="entry name" value="RecF_2"/>
</dbReference>
<evidence type="ECO:0000256" key="1">
    <source>
        <dbReference type="ARBA" id="ARBA00004496"/>
    </source>
</evidence>
<dbReference type="GO" id="GO:0006260">
    <property type="term" value="P:DNA replication"/>
    <property type="evidence" value="ECO:0007669"/>
    <property type="project" value="UniProtKB-UniRule"/>
</dbReference>
<keyword evidence="5 9" id="KW-0235">DNA replication</keyword>
<evidence type="ECO:0000256" key="8">
    <source>
        <dbReference type="ARBA" id="ARBA00023125"/>
    </source>
</evidence>
<dbReference type="HAMAP" id="MF_00365">
    <property type="entry name" value="RecF"/>
    <property type="match status" value="1"/>
</dbReference>
<comment type="caution">
    <text evidence="11">The sequence shown here is derived from an EMBL/GenBank/DDBJ whole genome shotgun (WGS) entry which is preliminary data.</text>
</comment>
<dbReference type="GO" id="GO:0005524">
    <property type="term" value="F:ATP binding"/>
    <property type="evidence" value="ECO:0007669"/>
    <property type="project" value="UniProtKB-UniRule"/>
</dbReference>
<comment type="function">
    <text evidence="9">The RecF protein is involved in DNA metabolism; it is required for DNA replication and normal SOS inducibility. RecF binds preferentially to single-stranded, linear DNA. It also seems to bind ATP.</text>
</comment>
<dbReference type="GO" id="GO:0006302">
    <property type="term" value="P:double-strand break repair"/>
    <property type="evidence" value="ECO:0007669"/>
    <property type="project" value="TreeGrafter"/>
</dbReference>
<evidence type="ECO:0000256" key="6">
    <source>
        <dbReference type="ARBA" id="ARBA00022741"/>
    </source>
</evidence>
<dbReference type="GO" id="GO:0005737">
    <property type="term" value="C:cytoplasm"/>
    <property type="evidence" value="ECO:0007669"/>
    <property type="project" value="UniProtKB-SubCell"/>
</dbReference>